<accession>A0A6C0DIQ8</accession>
<dbReference type="EMBL" id="MN739624">
    <property type="protein sequence ID" value="QHT16407.1"/>
    <property type="molecule type" value="Genomic_DNA"/>
</dbReference>
<dbReference type="AlphaFoldDB" id="A0A6C0DIQ8"/>
<organism evidence="1">
    <name type="scientific">viral metagenome</name>
    <dbReference type="NCBI Taxonomy" id="1070528"/>
    <lineage>
        <taxon>unclassified sequences</taxon>
        <taxon>metagenomes</taxon>
        <taxon>organismal metagenomes</taxon>
    </lineage>
</organism>
<sequence length="94" mass="10955">MSNYFARISGEIDYNERASVNNIHINDIVTHQNDKGIRFHCKVDKICPGEKTMNVTYLLFDGHGFILLPNDIKLPSTRNNLTFKREIYVIRNLE</sequence>
<protein>
    <submittedName>
        <fullName evidence="1">Uncharacterized protein</fullName>
    </submittedName>
</protein>
<proteinExistence type="predicted"/>
<name>A0A6C0DIQ8_9ZZZZ</name>
<evidence type="ECO:0000313" key="1">
    <source>
        <dbReference type="EMBL" id="QHT16407.1"/>
    </source>
</evidence>
<reference evidence="1" key="1">
    <citation type="journal article" date="2020" name="Nature">
        <title>Giant virus diversity and host interactions through global metagenomics.</title>
        <authorList>
            <person name="Schulz F."/>
            <person name="Roux S."/>
            <person name="Paez-Espino D."/>
            <person name="Jungbluth S."/>
            <person name="Walsh D.A."/>
            <person name="Denef V.J."/>
            <person name="McMahon K.D."/>
            <person name="Konstantinidis K.T."/>
            <person name="Eloe-Fadrosh E.A."/>
            <person name="Kyrpides N.C."/>
            <person name="Woyke T."/>
        </authorList>
    </citation>
    <scope>NUCLEOTIDE SEQUENCE</scope>
    <source>
        <strain evidence="1">GVMAG-M-3300023174-182</strain>
    </source>
</reference>